<name>A0A061QZT2_9CHLO</name>
<dbReference type="InterPro" id="IPR000690">
    <property type="entry name" value="Matrin/U1-C_Znf_C2H2"/>
</dbReference>
<dbReference type="AlphaFoldDB" id="A0A061QZT2"/>
<reference evidence="8" key="1">
    <citation type="submission" date="2014-05" db="EMBL/GenBank/DDBJ databases">
        <title>The transcriptome of the halophilic microalga Tetraselmis sp. GSL018 isolated from the Great Salt Lake, Utah.</title>
        <authorList>
            <person name="Jinkerson R.E."/>
            <person name="D'Adamo S."/>
            <person name="Posewitz M.C."/>
        </authorList>
    </citation>
    <scope>NUCLEOTIDE SEQUENCE</scope>
    <source>
        <strain evidence="8">GSL018</strain>
    </source>
</reference>
<dbReference type="GO" id="GO:0008270">
    <property type="term" value="F:zinc ion binding"/>
    <property type="evidence" value="ECO:0007669"/>
    <property type="project" value="UniProtKB-KW"/>
</dbReference>
<dbReference type="Gene3D" id="3.30.160.60">
    <property type="entry name" value="Classic Zinc Finger"/>
    <property type="match status" value="1"/>
</dbReference>
<organism evidence="8">
    <name type="scientific">Tetraselmis sp. GSL018</name>
    <dbReference type="NCBI Taxonomy" id="582737"/>
    <lineage>
        <taxon>Eukaryota</taxon>
        <taxon>Viridiplantae</taxon>
        <taxon>Chlorophyta</taxon>
        <taxon>core chlorophytes</taxon>
        <taxon>Chlorodendrophyceae</taxon>
        <taxon>Chlorodendrales</taxon>
        <taxon>Chlorodendraceae</taxon>
        <taxon>Tetraselmis</taxon>
    </lineage>
</organism>
<evidence type="ECO:0000313" key="8">
    <source>
        <dbReference type="EMBL" id="JAC63984.1"/>
    </source>
</evidence>
<evidence type="ECO:0000256" key="1">
    <source>
        <dbReference type="ARBA" id="ARBA00004123"/>
    </source>
</evidence>
<proteinExistence type="predicted"/>
<dbReference type="Pfam" id="PF06220">
    <property type="entry name" value="zf-U1"/>
    <property type="match status" value="1"/>
</dbReference>
<accession>A0A061QZT2</accession>
<dbReference type="PANTHER" id="PTHR13173:SF10">
    <property type="entry name" value="WW DOMAIN-BINDING PROTEIN 4"/>
    <property type="match status" value="1"/>
</dbReference>
<dbReference type="PROSITE" id="PS50171">
    <property type="entry name" value="ZF_MATRIN"/>
    <property type="match status" value="1"/>
</dbReference>
<feature type="compositionally biased region" description="Low complexity" evidence="6">
    <location>
        <begin position="83"/>
        <end position="95"/>
    </location>
</feature>
<evidence type="ECO:0000259" key="7">
    <source>
        <dbReference type="PROSITE" id="PS50171"/>
    </source>
</evidence>
<dbReference type="SUPFAM" id="SSF57667">
    <property type="entry name" value="beta-beta-alpha zinc fingers"/>
    <property type="match status" value="1"/>
</dbReference>
<dbReference type="SMART" id="SM00451">
    <property type="entry name" value="ZnF_U1"/>
    <property type="match status" value="1"/>
</dbReference>
<keyword evidence="5" id="KW-0539">Nucleus</keyword>
<dbReference type="EMBL" id="GBEZ01022875">
    <property type="protein sequence ID" value="JAC63984.1"/>
    <property type="molecule type" value="Transcribed_RNA"/>
</dbReference>
<evidence type="ECO:0000256" key="5">
    <source>
        <dbReference type="ARBA" id="ARBA00023242"/>
    </source>
</evidence>
<comment type="subcellular location">
    <subcellularLocation>
        <location evidence="1">Nucleus</location>
    </subcellularLocation>
</comment>
<dbReference type="GO" id="GO:0000398">
    <property type="term" value="P:mRNA splicing, via spliceosome"/>
    <property type="evidence" value="ECO:0007669"/>
    <property type="project" value="InterPro"/>
</dbReference>
<keyword evidence="2" id="KW-0479">Metal-binding</keyword>
<feature type="region of interest" description="Disordered" evidence="6">
    <location>
        <begin position="185"/>
        <end position="234"/>
    </location>
</feature>
<dbReference type="InterPro" id="IPR041591">
    <property type="entry name" value="OCRE"/>
</dbReference>
<dbReference type="InterPro" id="IPR036236">
    <property type="entry name" value="Znf_C2H2_sf"/>
</dbReference>
<feature type="region of interest" description="Disordered" evidence="6">
    <location>
        <begin position="79"/>
        <end position="114"/>
    </location>
</feature>
<dbReference type="GO" id="GO:0071011">
    <property type="term" value="C:precatalytic spliceosome"/>
    <property type="evidence" value="ECO:0007669"/>
    <property type="project" value="TreeGrafter"/>
</dbReference>
<keyword evidence="4" id="KW-0862">Zinc</keyword>
<dbReference type="InterPro" id="IPR013085">
    <property type="entry name" value="U1-CZ_Znf_C2H2"/>
</dbReference>
<evidence type="ECO:0000256" key="3">
    <source>
        <dbReference type="ARBA" id="ARBA00022771"/>
    </source>
</evidence>
<evidence type="ECO:0000256" key="4">
    <source>
        <dbReference type="ARBA" id="ARBA00022833"/>
    </source>
</evidence>
<evidence type="ECO:0000256" key="6">
    <source>
        <dbReference type="SAM" id="MobiDB-lite"/>
    </source>
</evidence>
<sequence length="234" mass="26553">MTEFWVSQKRHWCEYCKVWLNDTISARSTHENGVKHQENVARKLREMRQKGDAEKKEQELLKQSWSSIEAKAKAQYEKDIQAGHVQVPGQQPQQPGFGGKHRQDQAAQRAAAEDAADKAIKASAEAEYRLTGGALSKWEPDAGSGYLYNAALRYYYDKNTGWYYGGDPPSWTPNPPIPEVAKFSQYYQQPDAEEAANPPPLSHAKGLGTTRRLRQRPRARRRSQRPLRGGGRSK</sequence>
<feature type="domain" description="Matrin-type" evidence="7">
    <location>
        <begin position="11"/>
        <end position="42"/>
    </location>
</feature>
<dbReference type="InterPro" id="IPR003604">
    <property type="entry name" value="Matrin/U1-like-C_Znf_C2H2"/>
</dbReference>
<protein>
    <submittedName>
        <fullName evidence="8">WW domain-binding protein 4</fullName>
    </submittedName>
</protein>
<feature type="compositionally biased region" description="Basic residues" evidence="6">
    <location>
        <begin position="211"/>
        <end position="234"/>
    </location>
</feature>
<dbReference type="GO" id="GO:0003723">
    <property type="term" value="F:RNA binding"/>
    <property type="evidence" value="ECO:0007669"/>
    <property type="project" value="TreeGrafter"/>
</dbReference>
<keyword evidence="3" id="KW-0863">Zinc-finger</keyword>
<dbReference type="Pfam" id="PF17780">
    <property type="entry name" value="OCRE"/>
    <property type="match status" value="1"/>
</dbReference>
<evidence type="ECO:0000256" key="2">
    <source>
        <dbReference type="ARBA" id="ARBA00022723"/>
    </source>
</evidence>
<dbReference type="PANTHER" id="PTHR13173">
    <property type="entry name" value="WW DOMAIN BINDING PROTEIN 4"/>
    <property type="match status" value="1"/>
</dbReference>
<dbReference type="InterPro" id="IPR040023">
    <property type="entry name" value="WBP4"/>
</dbReference>
<gene>
    <name evidence="8" type="primary">WBP4</name>
    <name evidence="8" type="ORF">TSPGSL018_19310</name>
</gene>